<keyword evidence="4 5" id="KW-0694">RNA-binding</keyword>
<proteinExistence type="inferred from homology"/>
<dbReference type="GO" id="GO:0005829">
    <property type="term" value="C:cytosol"/>
    <property type="evidence" value="ECO:0007669"/>
    <property type="project" value="TreeGrafter"/>
</dbReference>
<dbReference type="PIRSF" id="PIRSF016183">
    <property type="entry name" value="UCP016183"/>
    <property type="match status" value="1"/>
</dbReference>
<dbReference type="RefSeq" id="WP_142904267.1">
    <property type="nucleotide sequence ID" value="NZ_ML660092.1"/>
</dbReference>
<dbReference type="PANTHER" id="PTHR38101:SF1">
    <property type="entry name" value="UPF0307 PROTEIN YJGA"/>
    <property type="match status" value="1"/>
</dbReference>
<dbReference type="GO" id="GO:0019843">
    <property type="term" value="F:rRNA binding"/>
    <property type="evidence" value="ECO:0007669"/>
    <property type="project" value="UniProtKB-UniRule"/>
</dbReference>
<dbReference type="OrthoDB" id="5293604at2"/>
<comment type="function">
    <text evidence="5">Member of a network of 50S ribosomal subunit biogenesis factors which assembles along the 30S-50S interface, preventing incorrect 23S rRNA structures from forming. Promotes peptidyl transferase center (PTC) maturation.</text>
</comment>
<evidence type="ECO:0000256" key="5">
    <source>
        <dbReference type="HAMAP-Rule" id="MF_00765"/>
    </source>
</evidence>
<keyword evidence="3 5" id="KW-0699">rRNA-binding</keyword>
<feature type="region of interest" description="Disordered" evidence="6">
    <location>
        <begin position="1"/>
        <end position="22"/>
    </location>
</feature>
<dbReference type="InterPro" id="IPR006839">
    <property type="entry name" value="DarP"/>
</dbReference>
<evidence type="ECO:0000313" key="7">
    <source>
        <dbReference type="EMBL" id="TQV80168.1"/>
    </source>
</evidence>
<evidence type="ECO:0000256" key="6">
    <source>
        <dbReference type="SAM" id="MobiDB-lite"/>
    </source>
</evidence>
<dbReference type="CDD" id="cd16331">
    <property type="entry name" value="YjgA-like"/>
    <property type="match status" value="1"/>
</dbReference>
<dbReference type="HAMAP" id="MF_00765">
    <property type="entry name" value="DarP"/>
    <property type="match status" value="1"/>
</dbReference>
<comment type="caution">
    <text evidence="7">The sequence shown here is derived from an EMBL/GenBank/DDBJ whole genome shotgun (WGS) entry which is preliminary data.</text>
</comment>
<organism evidence="7 8">
    <name type="scientific">Exilibacterium tricleocarpae</name>
    <dbReference type="NCBI Taxonomy" id="2591008"/>
    <lineage>
        <taxon>Bacteria</taxon>
        <taxon>Pseudomonadati</taxon>
        <taxon>Pseudomonadota</taxon>
        <taxon>Gammaproteobacteria</taxon>
        <taxon>Cellvibrionales</taxon>
        <taxon>Cellvibrionaceae</taxon>
        <taxon>Exilibacterium</taxon>
    </lineage>
</organism>
<accession>A0A545TSG7</accession>
<evidence type="ECO:0000256" key="1">
    <source>
        <dbReference type="ARBA" id="ARBA00022490"/>
    </source>
</evidence>
<dbReference type="PANTHER" id="PTHR38101">
    <property type="entry name" value="UPF0307 PROTEIN YJGA"/>
    <property type="match status" value="1"/>
</dbReference>
<dbReference type="Gene3D" id="1.10.60.30">
    <property type="entry name" value="PSPTO4464-like domains"/>
    <property type="match status" value="2"/>
</dbReference>
<evidence type="ECO:0000256" key="4">
    <source>
        <dbReference type="ARBA" id="ARBA00022884"/>
    </source>
</evidence>
<evidence type="ECO:0000256" key="3">
    <source>
        <dbReference type="ARBA" id="ARBA00022730"/>
    </source>
</evidence>
<gene>
    <name evidence="5" type="primary">darP</name>
    <name evidence="7" type="ORF">FKG94_10910</name>
</gene>
<keyword evidence="2 5" id="KW-0690">Ribosome biogenesis</keyword>
<dbReference type="InterPro" id="IPR023153">
    <property type="entry name" value="DarP_sf"/>
</dbReference>
<dbReference type="NCBIfam" id="NF003593">
    <property type="entry name" value="PRK05255.1-1"/>
    <property type="match status" value="1"/>
</dbReference>
<dbReference type="Proteomes" id="UP000319732">
    <property type="component" value="Unassembled WGS sequence"/>
</dbReference>
<sequence length="172" mass="19819">MSSNNDEFSAEETQPKSKTQLKKEMQALQDLGTALVGLSDKQLAQIPLEGELAEAIHQARRIRHREGKRRQLQFIGKLMRNTDVTAIDSAYKALMEKNHHHIRRQHLTEQWRDRLIAEGNPAVTVFLQEYPHGDSQHLRQLVRGASKEKAHNKPPAQARKLFRYLLEVIGEM</sequence>
<dbReference type="GO" id="GO:1902626">
    <property type="term" value="P:assembly of large subunit precursor of preribosome"/>
    <property type="evidence" value="ECO:0007669"/>
    <property type="project" value="UniProtKB-UniRule"/>
</dbReference>
<dbReference type="AlphaFoldDB" id="A0A545TSG7"/>
<name>A0A545TSG7_9GAMM</name>
<comment type="subcellular location">
    <subcellularLocation>
        <location evidence="5">Cytoplasm</location>
    </subcellularLocation>
    <text evidence="5">Associates with late stage pre-50S ribosomal subunits.</text>
</comment>
<keyword evidence="1 5" id="KW-0963">Cytoplasm</keyword>
<reference evidence="7 8" key="1">
    <citation type="submission" date="2019-06" db="EMBL/GenBank/DDBJ databases">
        <title>Whole genome sequence for Cellvibrionaceae sp. R142.</title>
        <authorList>
            <person name="Wang G."/>
        </authorList>
    </citation>
    <scope>NUCLEOTIDE SEQUENCE [LARGE SCALE GENOMIC DNA]</scope>
    <source>
        <strain evidence="7 8">R142</strain>
    </source>
</reference>
<dbReference type="SUPFAM" id="SSF158710">
    <property type="entry name" value="PSPTO4464-like"/>
    <property type="match status" value="1"/>
</dbReference>
<dbReference type="Pfam" id="PF04751">
    <property type="entry name" value="DarP"/>
    <property type="match status" value="1"/>
</dbReference>
<protein>
    <recommendedName>
        <fullName evidence="5">Dual-action ribosomal maturation protein DarP</fullName>
    </recommendedName>
    <alternativeName>
        <fullName evidence="5">Large ribosomal subunit assembly factor DarP</fullName>
    </alternativeName>
</protein>
<dbReference type="GO" id="GO:0043022">
    <property type="term" value="F:ribosome binding"/>
    <property type="evidence" value="ECO:0007669"/>
    <property type="project" value="UniProtKB-UniRule"/>
</dbReference>
<dbReference type="EMBL" id="VHSG01000010">
    <property type="protein sequence ID" value="TQV80168.1"/>
    <property type="molecule type" value="Genomic_DNA"/>
</dbReference>
<comment type="similarity">
    <text evidence="5">Belongs to the DarP family.</text>
</comment>
<keyword evidence="8" id="KW-1185">Reference proteome</keyword>
<evidence type="ECO:0000313" key="8">
    <source>
        <dbReference type="Proteomes" id="UP000319732"/>
    </source>
</evidence>
<evidence type="ECO:0000256" key="2">
    <source>
        <dbReference type="ARBA" id="ARBA00022517"/>
    </source>
</evidence>